<feature type="chain" id="PRO_5026023023" evidence="1">
    <location>
        <begin position="20"/>
        <end position="316"/>
    </location>
</feature>
<evidence type="ECO:0000313" key="2">
    <source>
        <dbReference type="EMBL" id="QIE91550.1"/>
    </source>
</evidence>
<sequence length="316" mass="35326">MKMNPKMNLLALACLLVSACGGGEVPNNASEAASSGQVDGHPNWVLPSADVYEIVNQPNKDAMYGYEFRSKESSDWKSSDWTVWVASNSYSDEQSQLNNAGKAEQSSVRARREGRAMWDLKQLLKKAGLSVKINYLTYSPMPVSTVRTAQRDHGVGMTFFGDECGTGFRECVDHYYYSPALRLKEAGKVSYKQWLEPYSYFPENELGQMNKRTRVAQGFGQDESASFYDWWPTMVFLVNPDNKVVRAWLPQTGNAATPHTVIRAIAEEMDIDPKTISLDGARPAQYNTFPTQAFYGTSMDDTAIKNINKILEDISG</sequence>
<dbReference type="AlphaFoldDB" id="A0A6G6J902"/>
<keyword evidence="1" id="KW-0732">Signal</keyword>
<protein>
    <submittedName>
        <fullName evidence="2">Uncharacterized protein</fullName>
    </submittedName>
</protein>
<feature type="signal peptide" evidence="1">
    <location>
        <begin position="1"/>
        <end position="19"/>
    </location>
</feature>
<evidence type="ECO:0000313" key="3">
    <source>
        <dbReference type="Proteomes" id="UP000501063"/>
    </source>
</evidence>
<evidence type="ECO:0000256" key="1">
    <source>
        <dbReference type="SAM" id="SignalP"/>
    </source>
</evidence>
<reference evidence="2 3" key="1">
    <citation type="submission" date="2020-02" db="EMBL/GenBank/DDBJ databases">
        <title>Integrative conjugative elements (ICEs) and plasmids drive adaptation of Pseudomonas nitroreducens strain HBP1 to wastewater environment.</title>
        <authorList>
            <person name="Sentchilo V."/>
            <person name="Carraro N."/>
            <person name="Bertelli C."/>
            <person name="van der Meer J.R."/>
        </authorList>
    </citation>
    <scope>NUCLEOTIDE SEQUENCE [LARGE SCALE GENOMIC DNA]</scope>
    <source>
        <strain evidence="2 3">HBP1</strain>
        <plasmid evidence="3">ppnihbp1_1</plasmid>
    </source>
</reference>
<dbReference type="EMBL" id="CP049142">
    <property type="protein sequence ID" value="QIE91550.1"/>
    <property type="molecule type" value="Genomic_DNA"/>
</dbReference>
<geneLocation type="plasmid" evidence="3">
    <name>ppnihbp1_1</name>
</geneLocation>
<keyword evidence="2" id="KW-0614">Plasmid</keyword>
<accession>A0A6G6J902</accession>
<name>A0A6G6J902_PSENT</name>
<dbReference type="PROSITE" id="PS51257">
    <property type="entry name" value="PROKAR_LIPOPROTEIN"/>
    <property type="match status" value="1"/>
</dbReference>
<organism evidence="2 3">
    <name type="scientific">Pseudomonas nitroreducens</name>
    <dbReference type="NCBI Taxonomy" id="46680"/>
    <lineage>
        <taxon>Bacteria</taxon>
        <taxon>Pseudomonadati</taxon>
        <taxon>Pseudomonadota</taxon>
        <taxon>Gammaproteobacteria</taxon>
        <taxon>Pseudomonadales</taxon>
        <taxon>Pseudomonadaceae</taxon>
        <taxon>Pseudomonas</taxon>
    </lineage>
</organism>
<gene>
    <name evidence="2" type="ORF">G5B91_35045</name>
</gene>
<dbReference type="Proteomes" id="UP000501063">
    <property type="component" value="Plasmid pPniHBP1_1"/>
</dbReference>
<dbReference type="RefSeq" id="WP_024764891.1">
    <property type="nucleotide sequence ID" value="NZ_CP049142.1"/>
</dbReference>
<dbReference type="KEGG" id="pnt:G5B91_35045"/>
<proteinExistence type="predicted"/>